<gene>
    <name evidence="1" type="ORF">IPN02_14810</name>
</gene>
<name>A0A936NFK3_9ACTN</name>
<dbReference type="EMBL" id="JADJZA010000008">
    <property type="protein sequence ID" value="MBK9298071.1"/>
    <property type="molecule type" value="Genomic_DNA"/>
</dbReference>
<reference evidence="1 2" key="1">
    <citation type="submission" date="2020-10" db="EMBL/GenBank/DDBJ databases">
        <title>Connecting structure to function with the recovery of over 1000 high-quality activated sludge metagenome-assembled genomes encoding full-length rRNA genes using long-read sequencing.</title>
        <authorList>
            <person name="Singleton C.M."/>
            <person name="Petriglieri F."/>
            <person name="Kristensen J.M."/>
            <person name="Kirkegaard R.H."/>
            <person name="Michaelsen T.Y."/>
            <person name="Andersen M.H."/>
            <person name="Karst S.M."/>
            <person name="Dueholm M.S."/>
            <person name="Nielsen P.H."/>
            <person name="Albertsen M."/>
        </authorList>
    </citation>
    <scope>NUCLEOTIDE SEQUENCE [LARGE SCALE GENOMIC DNA]</scope>
    <source>
        <strain evidence="1">Lyne_18-Q3-R50-59_MAXAC.006</strain>
    </source>
</reference>
<dbReference type="Proteomes" id="UP000727993">
    <property type="component" value="Unassembled WGS sequence"/>
</dbReference>
<organism evidence="1 2">
    <name type="scientific">Candidatus Neomicrothrix subdominans</name>
    <dbReference type="NCBI Taxonomy" id="2954438"/>
    <lineage>
        <taxon>Bacteria</taxon>
        <taxon>Bacillati</taxon>
        <taxon>Actinomycetota</taxon>
        <taxon>Acidimicrobiia</taxon>
        <taxon>Acidimicrobiales</taxon>
        <taxon>Microthrixaceae</taxon>
        <taxon>Candidatus Neomicrothrix</taxon>
    </lineage>
</organism>
<dbReference type="Pfam" id="PF12007">
    <property type="entry name" value="DUF3501"/>
    <property type="match status" value="1"/>
</dbReference>
<protein>
    <submittedName>
        <fullName evidence="1">DUF3501 family protein</fullName>
    </submittedName>
</protein>
<evidence type="ECO:0000313" key="2">
    <source>
        <dbReference type="Proteomes" id="UP000727993"/>
    </source>
</evidence>
<proteinExistence type="predicted"/>
<dbReference type="InterPro" id="IPR021890">
    <property type="entry name" value="DUF3501"/>
</dbReference>
<comment type="caution">
    <text evidence="1">The sequence shown here is derived from an EMBL/GenBank/DDBJ whole genome shotgun (WGS) entry which is preliminary data.</text>
</comment>
<evidence type="ECO:0000313" key="1">
    <source>
        <dbReference type="EMBL" id="MBK9298071.1"/>
    </source>
</evidence>
<dbReference type="AlphaFoldDB" id="A0A936NFK3"/>
<sequence>MSRSLSLDDIVDNAAYEDERDEFRTRIIALKKLRRVGVGEFITLMFENRDTMRFQIQEMARVERMETDAQIIEELETYNPLIPQPGNLSATLFVELTNDEDLRTWLPKLVGIERSIELRLSDGSVIVDTPEAEHEAQLTREEITASVHYIGFELTPAQVETFASGPVELAVNHPEYQASVNLGEGTAAELIADLRQD</sequence>
<accession>A0A936NFK3</accession>